<protein>
    <submittedName>
        <fullName evidence="2">Relaxase/mobilization nuclease domain-containing protein</fullName>
    </submittedName>
</protein>
<dbReference type="Pfam" id="PF03432">
    <property type="entry name" value="Relaxase"/>
    <property type="match status" value="1"/>
</dbReference>
<dbReference type="InterPro" id="IPR005094">
    <property type="entry name" value="Endonuclease_MobA/VirD2"/>
</dbReference>
<evidence type="ECO:0000313" key="2">
    <source>
        <dbReference type="EMBL" id="UYO64393.1"/>
    </source>
</evidence>
<dbReference type="EMBL" id="CP087994">
    <property type="protein sequence ID" value="UYO64393.1"/>
    <property type="molecule type" value="Genomic_DNA"/>
</dbReference>
<dbReference type="RefSeq" id="WP_228881163.1">
    <property type="nucleotide sequence ID" value="NZ_CABIIK010000031.1"/>
</dbReference>
<keyword evidence="3" id="KW-1185">Reference proteome</keyword>
<reference evidence="2" key="1">
    <citation type="submission" date="2021-11" db="EMBL/GenBank/DDBJ databases">
        <title>Isoprene-degrading acetogen.</title>
        <authorList>
            <person name="Yang Y."/>
            <person name="Jin H."/>
            <person name="Yan J."/>
        </authorList>
    </citation>
    <scope>NUCLEOTIDE SEQUENCE</scope>
    <source>
        <strain evidence="2">Berkeley</strain>
    </source>
</reference>
<feature type="domain" description="MobA/VirD2-like nuclease" evidence="1">
    <location>
        <begin position="22"/>
        <end position="151"/>
    </location>
</feature>
<name>A0ABY6HLD7_9FIRM</name>
<evidence type="ECO:0000259" key="1">
    <source>
        <dbReference type="Pfam" id="PF03432"/>
    </source>
</evidence>
<evidence type="ECO:0000313" key="3">
    <source>
        <dbReference type="Proteomes" id="UP001163550"/>
    </source>
</evidence>
<organism evidence="2 3">
    <name type="scientific">Acetobacterium wieringae</name>
    <dbReference type="NCBI Taxonomy" id="52694"/>
    <lineage>
        <taxon>Bacteria</taxon>
        <taxon>Bacillati</taxon>
        <taxon>Bacillota</taxon>
        <taxon>Clostridia</taxon>
        <taxon>Eubacteriales</taxon>
        <taxon>Eubacteriaceae</taxon>
        <taxon>Acetobacterium</taxon>
    </lineage>
</organism>
<accession>A0ABY6HLD7</accession>
<sequence>MAIIKMPKRKKKKPQNKYDMKKLIDYVKKHESENGLVTGFNCNAYSAYQEFMFNKKMHKKENGRLYIHMIQSFPKDLITPEKAFELGQRLISEYAKFSNFQIVMGTHTDKEHIHNHFCINSVGLDGYKWQLPDWELNSIREKSCDICREENIPIWWDVNNKVLKLDSDKYQHKARQGEFKTQKSWYDKIREAVQHELISSVDYNDFKHNMIDNHGITINERGETVTYYMEGMNRAARGRMLGLDFEFNKICDIESAIKRSQKLHTVHQGEYEKQKQGKSWKYELFLSIKECTKHAHNQEEFVLNMSKLGFSVQWDHLEYITFTTPEGKKCQNNKFYPTKRFTKDYLLDQFAKNAERRGQQTIYDHQRQMDHTVNMVKQLMQTLKERGHLSNEDFFPLTHIKGKLEGQALIDKAIEKANSSYDWENEL</sequence>
<proteinExistence type="predicted"/>
<gene>
    <name evidence="2" type="ORF">LNN31_08220</name>
</gene>
<dbReference type="Proteomes" id="UP001163550">
    <property type="component" value="Chromosome"/>
</dbReference>